<dbReference type="PROSITE" id="PS50995">
    <property type="entry name" value="HTH_MARR_2"/>
    <property type="match status" value="1"/>
</dbReference>
<evidence type="ECO:0000256" key="1">
    <source>
        <dbReference type="ARBA" id="ARBA00023015"/>
    </source>
</evidence>
<evidence type="ECO:0000313" key="6">
    <source>
        <dbReference type="EMBL" id="MDI3405803.1"/>
    </source>
</evidence>
<dbReference type="Gene3D" id="1.10.10.10">
    <property type="entry name" value="Winged helix-like DNA-binding domain superfamily/Winged helix DNA-binding domain"/>
    <property type="match status" value="1"/>
</dbReference>
<evidence type="ECO:0000259" key="5">
    <source>
        <dbReference type="PROSITE" id="PS50995"/>
    </source>
</evidence>
<dbReference type="Pfam" id="PF12802">
    <property type="entry name" value="MarR_2"/>
    <property type="match status" value="1"/>
</dbReference>
<keyword evidence="3" id="KW-0804">Transcription</keyword>
<dbReference type="Proteomes" id="UP001223978">
    <property type="component" value="Unassembled WGS sequence"/>
</dbReference>
<organism evidence="6 7">
    <name type="scientific">Streptomyces cavernicola</name>
    <dbReference type="NCBI Taxonomy" id="3043613"/>
    <lineage>
        <taxon>Bacteria</taxon>
        <taxon>Bacillati</taxon>
        <taxon>Actinomycetota</taxon>
        <taxon>Actinomycetes</taxon>
        <taxon>Kitasatosporales</taxon>
        <taxon>Streptomycetaceae</taxon>
        <taxon>Streptomyces</taxon>
    </lineage>
</organism>
<comment type="caution">
    <text evidence="6">The sequence shown here is derived from an EMBL/GenBank/DDBJ whole genome shotgun (WGS) entry which is preliminary data.</text>
</comment>
<dbReference type="InterPro" id="IPR000835">
    <property type="entry name" value="HTH_MarR-typ"/>
</dbReference>
<evidence type="ECO:0000256" key="3">
    <source>
        <dbReference type="ARBA" id="ARBA00023163"/>
    </source>
</evidence>
<dbReference type="RefSeq" id="WP_282543734.1">
    <property type="nucleotide sequence ID" value="NZ_JASCIQ010000018.1"/>
</dbReference>
<dbReference type="EMBL" id="JASCIQ010000018">
    <property type="protein sequence ID" value="MDI3405803.1"/>
    <property type="molecule type" value="Genomic_DNA"/>
</dbReference>
<keyword evidence="7" id="KW-1185">Reference proteome</keyword>
<dbReference type="SMART" id="SM00347">
    <property type="entry name" value="HTH_MARR"/>
    <property type="match status" value="1"/>
</dbReference>
<dbReference type="InterPro" id="IPR036388">
    <property type="entry name" value="WH-like_DNA-bd_sf"/>
</dbReference>
<accession>A0ABT6SEA7</accession>
<proteinExistence type="predicted"/>
<keyword evidence="2" id="KW-0238">DNA-binding</keyword>
<gene>
    <name evidence="6" type="ORF">QIS96_18510</name>
</gene>
<evidence type="ECO:0000256" key="4">
    <source>
        <dbReference type="SAM" id="MobiDB-lite"/>
    </source>
</evidence>
<dbReference type="PANTHER" id="PTHR42756">
    <property type="entry name" value="TRANSCRIPTIONAL REGULATOR, MARR"/>
    <property type="match status" value="1"/>
</dbReference>
<feature type="domain" description="HTH marR-type" evidence="5">
    <location>
        <begin position="44"/>
        <end position="179"/>
    </location>
</feature>
<protein>
    <submittedName>
        <fullName evidence="6">MarR family transcriptional regulator</fullName>
    </submittedName>
</protein>
<evidence type="ECO:0000256" key="2">
    <source>
        <dbReference type="ARBA" id="ARBA00023125"/>
    </source>
</evidence>
<dbReference type="InterPro" id="IPR036390">
    <property type="entry name" value="WH_DNA-bd_sf"/>
</dbReference>
<sequence length="186" mass="20211">MAKRVAGQGAAGKEGAGQEEAGRDAVQGVIEQWRQECPELDFSPIGVVGRVMRLSRLWDKEIKSFLAEHGLEPGEFDVLSTLRRSGEPYELTAKTFLKASLVTTGAITLRVDRMAAKGLVTRVPDAVDRRSVKIRLTPEGLETIDRLLPLHLANEARLLAALDAADRTHLAATLATMLNSQGDTAR</sequence>
<dbReference type="SUPFAM" id="SSF46785">
    <property type="entry name" value="Winged helix' DNA-binding domain"/>
    <property type="match status" value="1"/>
</dbReference>
<dbReference type="PANTHER" id="PTHR42756:SF1">
    <property type="entry name" value="TRANSCRIPTIONAL REPRESSOR OF EMRAB OPERON"/>
    <property type="match status" value="1"/>
</dbReference>
<feature type="region of interest" description="Disordered" evidence="4">
    <location>
        <begin position="1"/>
        <end position="23"/>
    </location>
</feature>
<keyword evidence="1" id="KW-0805">Transcription regulation</keyword>
<evidence type="ECO:0000313" key="7">
    <source>
        <dbReference type="Proteomes" id="UP001223978"/>
    </source>
</evidence>
<name>A0ABT6SEA7_9ACTN</name>
<reference evidence="6 7" key="1">
    <citation type="submission" date="2023-05" db="EMBL/GenBank/DDBJ databases">
        <title>Draft genome sequence of Streptomyces sp. B-S-A6 isolated from a cave soil in Thailand.</title>
        <authorList>
            <person name="Chamroensaksri N."/>
            <person name="Muangham S."/>
        </authorList>
    </citation>
    <scope>NUCLEOTIDE SEQUENCE [LARGE SCALE GENOMIC DNA]</scope>
    <source>
        <strain evidence="6 7">B-S-A6</strain>
    </source>
</reference>